<sequence length="345" mass="39003">MMSSYPSSQHSISKSPLTNWSNRHQPWRHQWREGDFSSTSSRQRLPSTSSSSSTSSSPSTITSSSSSSELCRPHAKNGRRFAPSSGRPGSSRYNSSQSVRPSSYKGGYESSSPRSGSGRYNTTRPYVKDGRRSELLARRSRSRRHNTHTARSVRPSSRKGRSGRVRRRLAASQRGKKPRAETSKAFINSQLDHYSSLAVQKNHRHSQWDFTTGEEITISDVVSDFGGDRLSSFANTDNGRSKLTRMWDTASEFTHRIKTKDVNRDKFTVGKRYSINTSGYSEDVTCAAIFTDMLRREERDGTLFSDNWRTAQVTMEDKDGNSTMKKVWAENGDTGRKPWTFTYAK</sequence>
<feature type="compositionally biased region" description="Basic residues" evidence="1">
    <location>
        <begin position="156"/>
        <end position="177"/>
    </location>
</feature>
<dbReference type="GeneID" id="43590627"/>
<dbReference type="AlphaFoldDB" id="A0AAJ8LGR9"/>
<feature type="compositionally biased region" description="Polar residues" evidence="1">
    <location>
        <begin position="109"/>
        <end position="124"/>
    </location>
</feature>
<feature type="compositionally biased region" description="Low complexity" evidence="1">
    <location>
        <begin position="37"/>
        <end position="68"/>
    </location>
</feature>
<proteinExistence type="predicted"/>
<feature type="region of interest" description="Disordered" evidence="1">
    <location>
        <begin position="1"/>
        <end position="182"/>
    </location>
</feature>
<gene>
    <name evidence="2" type="ORF">CI109_101291</name>
</gene>
<dbReference type="Proteomes" id="UP000322225">
    <property type="component" value="Chromosome 2"/>
</dbReference>
<keyword evidence="3" id="KW-1185">Reference proteome</keyword>
<organism evidence="2 3">
    <name type="scientific">Kwoniella shandongensis</name>
    <dbReference type="NCBI Taxonomy" id="1734106"/>
    <lineage>
        <taxon>Eukaryota</taxon>
        <taxon>Fungi</taxon>
        <taxon>Dikarya</taxon>
        <taxon>Basidiomycota</taxon>
        <taxon>Agaricomycotina</taxon>
        <taxon>Tremellomycetes</taxon>
        <taxon>Tremellales</taxon>
        <taxon>Cryptococcaceae</taxon>
        <taxon>Kwoniella</taxon>
    </lineage>
</organism>
<evidence type="ECO:0000313" key="3">
    <source>
        <dbReference type="Proteomes" id="UP000322225"/>
    </source>
</evidence>
<accession>A0AAJ8LGR9</accession>
<evidence type="ECO:0000256" key="1">
    <source>
        <dbReference type="SAM" id="MobiDB-lite"/>
    </source>
</evidence>
<feature type="compositionally biased region" description="Polar residues" evidence="1">
    <location>
        <begin position="87"/>
        <end position="101"/>
    </location>
</feature>
<dbReference type="KEGG" id="ksn:43590627"/>
<dbReference type="RefSeq" id="XP_031859304.2">
    <property type="nucleotide sequence ID" value="XM_032006469.2"/>
</dbReference>
<protein>
    <submittedName>
        <fullName evidence="2">Uncharacterized protein</fullName>
    </submittedName>
</protein>
<feature type="compositionally biased region" description="Basic residues" evidence="1">
    <location>
        <begin position="138"/>
        <end position="148"/>
    </location>
</feature>
<dbReference type="EMBL" id="CP144052">
    <property type="protein sequence ID" value="WWD16859.1"/>
    <property type="molecule type" value="Genomic_DNA"/>
</dbReference>
<feature type="compositionally biased region" description="Basic and acidic residues" evidence="1">
    <location>
        <begin position="126"/>
        <end position="137"/>
    </location>
</feature>
<reference evidence="2" key="2">
    <citation type="submission" date="2024-01" db="EMBL/GenBank/DDBJ databases">
        <title>Comparative genomics of Cryptococcus and Kwoniella reveals pathogenesis evolution and contrasting modes of karyotype evolution via chromosome fusion or intercentromeric recombination.</title>
        <authorList>
            <person name="Coelho M.A."/>
            <person name="David-Palma M."/>
            <person name="Shea T."/>
            <person name="Bowers K."/>
            <person name="McGinley-Smith S."/>
            <person name="Mohammad A.W."/>
            <person name="Gnirke A."/>
            <person name="Yurkov A.M."/>
            <person name="Nowrousian M."/>
            <person name="Sun S."/>
            <person name="Cuomo C.A."/>
            <person name="Heitman J."/>
        </authorList>
    </citation>
    <scope>NUCLEOTIDE SEQUENCE</scope>
    <source>
        <strain evidence="2">CBS 12478</strain>
    </source>
</reference>
<evidence type="ECO:0000313" key="2">
    <source>
        <dbReference type="EMBL" id="WWD16859.1"/>
    </source>
</evidence>
<feature type="compositionally biased region" description="Polar residues" evidence="1">
    <location>
        <begin position="1"/>
        <end position="24"/>
    </location>
</feature>
<name>A0AAJ8LGR9_9TREE</name>
<reference evidence="2" key="1">
    <citation type="submission" date="2017-08" db="EMBL/GenBank/DDBJ databases">
        <authorList>
            <person name="Cuomo C."/>
            <person name="Billmyre B."/>
            <person name="Heitman J."/>
        </authorList>
    </citation>
    <scope>NUCLEOTIDE SEQUENCE</scope>
    <source>
        <strain evidence="2">CBS 12478</strain>
    </source>
</reference>